<dbReference type="Pfam" id="PF00990">
    <property type="entry name" value="GGDEF"/>
    <property type="match status" value="1"/>
</dbReference>
<comment type="catalytic activity">
    <reaction evidence="2">
        <text>2 GTP = 3',3'-c-di-GMP + 2 diphosphate</text>
        <dbReference type="Rhea" id="RHEA:24898"/>
        <dbReference type="ChEBI" id="CHEBI:33019"/>
        <dbReference type="ChEBI" id="CHEBI:37565"/>
        <dbReference type="ChEBI" id="CHEBI:58805"/>
        <dbReference type="EC" id="2.7.7.65"/>
    </reaction>
</comment>
<dbReference type="SUPFAM" id="SSF48452">
    <property type="entry name" value="TPR-like"/>
    <property type="match status" value="1"/>
</dbReference>
<dbReference type="SUPFAM" id="SSF55073">
    <property type="entry name" value="Nucleotide cyclase"/>
    <property type="match status" value="1"/>
</dbReference>
<dbReference type="Proteomes" id="UP001597110">
    <property type="component" value="Unassembled WGS sequence"/>
</dbReference>
<keyword evidence="6" id="KW-0548">Nucleotidyltransferase</keyword>
<dbReference type="SMART" id="SM00267">
    <property type="entry name" value="GGDEF"/>
    <property type="match status" value="1"/>
</dbReference>
<feature type="signal peptide" evidence="4">
    <location>
        <begin position="1"/>
        <end position="36"/>
    </location>
</feature>
<sequence length="618" mass="67610">MPSPRDPIRRRTRPIHVIALALLACLASWLTGATFAQDAAPAQGAPDPRHPLEIEALTSPQEVLRKLPAARTALDAEDHEGRAKLALAEANACRVTADWSCQRRAGSTAMEAADRTKSIYLQVRSRIALGRALSRLGDFSNASRLLTEARQRLGAEKNDALMADVLLAYSSISARLGKLDESYRYAREGLAYAPPATQPEMHIRLLRNMAKVASETGRAREAQALLRQAEPLLPAVEDPKLTAEILLEEANAARVLGDADTVEERGRRIGAIGGGLENTQIRGLGFETIGHAQRMRGARELAYAEYVKARDAFAGLRLYRDELRAVREIVDLQLAGVRADQLPETTARLMMLTDEVARIERESAAADFEERLRFVQSEAALAAAKTLVENERLRATVSENRFRYSLIGSALVVLLLAGVAGLYWQQRRYAGVMRERGREMEIAIATDFLTAVHSRRHITEAGHAAVASALAHGHHFAIAVVDIDHFKRINDRFGHAVGDEVLKAVAAAMREVCRDSDTLGRYGGEEFAVLLQGIGNDHVQIAAERLRKAVADVRVRAGDQHIVVTASVGVACLSPDDTGFDTLLIRADRALYKAKAEGRNRVVLADGIHDDASSHDQF</sequence>
<dbReference type="GO" id="GO:0052621">
    <property type="term" value="F:diguanylate cyclase activity"/>
    <property type="evidence" value="ECO:0007669"/>
    <property type="project" value="UniProtKB-EC"/>
</dbReference>
<keyword evidence="6" id="KW-0808">Transferase</keyword>
<organism evidence="6 7">
    <name type="scientific">Lysobacter brunescens</name>
    <dbReference type="NCBI Taxonomy" id="262323"/>
    <lineage>
        <taxon>Bacteria</taxon>
        <taxon>Pseudomonadati</taxon>
        <taxon>Pseudomonadota</taxon>
        <taxon>Gammaproteobacteria</taxon>
        <taxon>Lysobacterales</taxon>
        <taxon>Lysobacteraceae</taxon>
        <taxon>Lysobacter</taxon>
    </lineage>
</organism>
<proteinExistence type="predicted"/>
<accession>A0ABW2Y806</accession>
<dbReference type="PANTHER" id="PTHR45138:SF9">
    <property type="entry name" value="DIGUANYLATE CYCLASE DGCM-RELATED"/>
    <property type="match status" value="1"/>
</dbReference>
<keyword evidence="4" id="KW-0732">Signal</keyword>
<dbReference type="InterPro" id="IPR029787">
    <property type="entry name" value="Nucleotide_cyclase"/>
</dbReference>
<gene>
    <name evidence="6" type="ORF">ACFQ0E_00260</name>
</gene>
<dbReference type="NCBIfam" id="TIGR00254">
    <property type="entry name" value="GGDEF"/>
    <property type="match status" value="1"/>
</dbReference>
<dbReference type="InterPro" id="IPR043128">
    <property type="entry name" value="Rev_trsase/Diguanyl_cyclase"/>
</dbReference>
<keyword evidence="7" id="KW-1185">Reference proteome</keyword>
<evidence type="ECO:0000313" key="7">
    <source>
        <dbReference type="Proteomes" id="UP001597110"/>
    </source>
</evidence>
<dbReference type="PROSITE" id="PS50887">
    <property type="entry name" value="GGDEF"/>
    <property type="match status" value="1"/>
</dbReference>
<keyword evidence="3" id="KW-0472">Membrane</keyword>
<name>A0ABW2Y806_9GAMM</name>
<evidence type="ECO:0000256" key="1">
    <source>
        <dbReference type="ARBA" id="ARBA00012528"/>
    </source>
</evidence>
<feature type="transmembrane region" description="Helical" evidence="3">
    <location>
        <begin position="402"/>
        <end position="424"/>
    </location>
</feature>
<dbReference type="InterPro" id="IPR050469">
    <property type="entry name" value="Diguanylate_Cyclase"/>
</dbReference>
<evidence type="ECO:0000256" key="4">
    <source>
        <dbReference type="SAM" id="SignalP"/>
    </source>
</evidence>
<dbReference type="PANTHER" id="PTHR45138">
    <property type="entry name" value="REGULATORY COMPONENTS OF SENSORY TRANSDUCTION SYSTEM"/>
    <property type="match status" value="1"/>
</dbReference>
<dbReference type="InterPro" id="IPR011990">
    <property type="entry name" value="TPR-like_helical_dom_sf"/>
</dbReference>
<feature type="domain" description="GGDEF" evidence="5">
    <location>
        <begin position="474"/>
        <end position="607"/>
    </location>
</feature>
<reference evidence="7" key="1">
    <citation type="journal article" date="2019" name="Int. J. Syst. Evol. Microbiol.">
        <title>The Global Catalogue of Microorganisms (GCM) 10K type strain sequencing project: providing services to taxonomists for standard genome sequencing and annotation.</title>
        <authorList>
            <consortium name="The Broad Institute Genomics Platform"/>
            <consortium name="The Broad Institute Genome Sequencing Center for Infectious Disease"/>
            <person name="Wu L."/>
            <person name="Ma J."/>
        </authorList>
    </citation>
    <scope>NUCLEOTIDE SEQUENCE [LARGE SCALE GENOMIC DNA]</scope>
    <source>
        <strain evidence="7">CCUG 55585</strain>
    </source>
</reference>
<dbReference type="EMBL" id="JBHTIF010000001">
    <property type="protein sequence ID" value="MFD0724021.1"/>
    <property type="molecule type" value="Genomic_DNA"/>
</dbReference>
<evidence type="ECO:0000313" key="6">
    <source>
        <dbReference type="EMBL" id="MFD0724021.1"/>
    </source>
</evidence>
<evidence type="ECO:0000256" key="3">
    <source>
        <dbReference type="SAM" id="Phobius"/>
    </source>
</evidence>
<dbReference type="RefSeq" id="WP_386821690.1">
    <property type="nucleotide sequence ID" value="NZ_JBHTIF010000001.1"/>
</dbReference>
<evidence type="ECO:0000259" key="5">
    <source>
        <dbReference type="PROSITE" id="PS50887"/>
    </source>
</evidence>
<dbReference type="CDD" id="cd01949">
    <property type="entry name" value="GGDEF"/>
    <property type="match status" value="1"/>
</dbReference>
<dbReference type="Gene3D" id="1.25.40.10">
    <property type="entry name" value="Tetratricopeptide repeat domain"/>
    <property type="match status" value="1"/>
</dbReference>
<evidence type="ECO:0000256" key="2">
    <source>
        <dbReference type="ARBA" id="ARBA00034247"/>
    </source>
</evidence>
<feature type="chain" id="PRO_5046951086" description="diguanylate cyclase" evidence="4">
    <location>
        <begin position="37"/>
        <end position="618"/>
    </location>
</feature>
<protein>
    <recommendedName>
        <fullName evidence="1">diguanylate cyclase</fullName>
        <ecNumber evidence="1">2.7.7.65</ecNumber>
    </recommendedName>
</protein>
<dbReference type="Gene3D" id="3.30.70.270">
    <property type="match status" value="1"/>
</dbReference>
<dbReference type="PROSITE" id="PS51257">
    <property type="entry name" value="PROKAR_LIPOPROTEIN"/>
    <property type="match status" value="1"/>
</dbReference>
<dbReference type="EC" id="2.7.7.65" evidence="1"/>
<comment type="caution">
    <text evidence="6">The sequence shown here is derived from an EMBL/GenBank/DDBJ whole genome shotgun (WGS) entry which is preliminary data.</text>
</comment>
<dbReference type="InterPro" id="IPR000160">
    <property type="entry name" value="GGDEF_dom"/>
</dbReference>
<keyword evidence="3" id="KW-0812">Transmembrane</keyword>
<keyword evidence="3" id="KW-1133">Transmembrane helix</keyword>